<dbReference type="OrthoDB" id="342281at2759"/>
<proteinExistence type="predicted"/>
<evidence type="ECO:0000313" key="2">
    <source>
        <dbReference type="Proteomes" id="UP000250235"/>
    </source>
</evidence>
<sequence length="221" mass="24989">MVTYTPESEEETQLSFLESSESSHAGSQRMFISSPPDSTQAISKLDEVDNAVASIDSRMIYMESKLTYVDSRTLSIDSKMQSMEFKLRSMISHIERLLDTQTFLKLDYGHHKGIIYEKVDTFSSTGKSSQTALEPVLFVNWMGSNISLPMTLIGLNCNLMNWLSTSSRVVYGVEDQALEEVEEDQVQEEEEVQVQEVIIRVTLATDLDIVTGFEAWMVKIC</sequence>
<dbReference type="Proteomes" id="UP000250235">
    <property type="component" value="Unassembled WGS sequence"/>
</dbReference>
<organism evidence="1 2">
    <name type="scientific">Dorcoceras hygrometricum</name>
    <dbReference type="NCBI Taxonomy" id="472368"/>
    <lineage>
        <taxon>Eukaryota</taxon>
        <taxon>Viridiplantae</taxon>
        <taxon>Streptophyta</taxon>
        <taxon>Embryophyta</taxon>
        <taxon>Tracheophyta</taxon>
        <taxon>Spermatophyta</taxon>
        <taxon>Magnoliopsida</taxon>
        <taxon>eudicotyledons</taxon>
        <taxon>Gunneridae</taxon>
        <taxon>Pentapetalae</taxon>
        <taxon>asterids</taxon>
        <taxon>lamiids</taxon>
        <taxon>Lamiales</taxon>
        <taxon>Gesneriaceae</taxon>
        <taxon>Didymocarpoideae</taxon>
        <taxon>Trichosporeae</taxon>
        <taxon>Loxocarpinae</taxon>
        <taxon>Dorcoceras</taxon>
    </lineage>
</organism>
<keyword evidence="2" id="KW-1185">Reference proteome</keyword>
<protein>
    <submittedName>
        <fullName evidence="1">Uncharacterized protein</fullName>
    </submittedName>
</protein>
<name>A0A2Z7D064_9LAMI</name>
<dbReference type="EMBL" id="KQ990855">
    <property type="protein sequence ID" value="KZV52733.1"/>
    <property type="molecule type" value="Genomic_DNA"/>
</dbReference>
<evidence type="ECO:0000313" key="1">
    <source>
        <dbReference type="EMBL" id="KZV52733.1"/>
    </source>
</evidence>
<accession>A0A2Z7D064</accession>
<dbReference type="AlphaFoldDB" id="A0A2Z7D064"/>
<reference evidence="1 2" key="1">
    <citation type="journal article" date="2015" name="Proc. Natl. Acad. Sci. U.S.A.">
        <title>The resurrection genome of Boea hygrometrica: A blueprint for survival of dehydration.</title>
        <authorList>
            <person name="Xiao L."/>
            <person name="Yang G."/>
            <person name="Zhang L."/>
            <person name="Yang X."/>
            <person name="Zhao S."/>
            <person name="Ji Z."/>
            <person name="Zhou Q."/>
            <person name="Hu M."/>
            <person name="Wang Y."/>
            <person name="Chen M."/>
            <person name="Xu Y."/>
            <person name="Jin H."/>
            <person name="Xiao X."/>
            <person name="Hu G."/>
            <person name="Bao F."/>
            <person name="Hu Y."/>
            <person name="Wan P."/>
            <person name="Li L."/>
            <person name="Deng X."/>
            <person name="Kuang T."/>
            <person name="Xiang C."/>
            <person name="Zhu J.K."/>
            <person name="Oliver M.J."/>
            <person name="He Y."/>
        </authorList>
    </citation>
    <scope>NUCLEOTIDE SEQUENCE [LARGE SCALE GENOMIC DNA]</scope>
    <source>
        <strain evidence="2">cv. XS01</strain>
    </source>
</reference>
<gene>
    <name evidence="1" type="ORF">F511_16948</name>
</gene>